<dbReference type="InterPro" id="IPR027417">
    <property type="entry name" value="P-loop_NTPase"/>
</dbReference>
<sequence length="931" mass="98693">MARDERIDVPLVGRETELQQLRNFLATATTKRSGVLVLQGEPGIGKSSLLAATAQLTPALATLTASCVESEAELAFSALSGLLLPIARLMPRLRAPQRRALALALALSEPGSNEAAPNSIAIGLGTLGLLAEAAPVVVLLDDIQWMDEASAAALAFAGRRLFGEGIAVVMSVRSGIHCPMDLTGHHVMELAALGPEPARELASRVRGSPVSVDEFERLMRHTGGNPLALVELSRSGLSAFGPGQTELPLPLPQALAIAYRRRLAPLSAATRATLLVCASSYTGDLAEIAAAVGRAGLADLEPAESAELVAIGHGRVEFSHPLVRAAVYHSASPAQRRTAHALLARTQPGHGSSGMDQQAWHLAAAALGTDEDVAAALTEAAERACRRGALGTARSTYVRAAWLTPFPESRGRRLVAAATCAQLAGFPDQALPLLSQARSVTADPQLIGEIEQLHNQIRLTRAAPRLAFVQMTEDAARLRNEAPLAAAHLLATAAGVAAMGGTVAQALAAAEDGHSLACASTGSGTLATTALRIHTLLLAGQVQTASDLLDPALDQLLSSDPLVHGAEVFGYACLDLLWLGRYAPARRLVEHGLRCVRAANAVERLPVLTSVLADLEFRQGRWNAAYAAAAECMSLSEELGQPVLAGYAASTLAQIEAVQGQRQRCEEYAARALFLLESSGYDLVAPYAHLALAQLELTLGEYAVAAAQFTALSERTEELGVRNPAVFPMCADLVETCLRANRPQEARSALAALADRVDSSSPDTVRASLARCQGLLARDVEDAEEHFTAALALYGAHNPDPYGLARTRLAFGQRLRRARRRALAQTHLQAAGALFRQLGATPWVQHVERELRVAEGRRRQTDSHVELTVQEAQVARLVARGATNQETADALFLSSKTIEYHLGNIYSKLGLRSRVELARRLADTVSDETGT</sequence>
<reference evidence="4" key="1">
    <citation type="submission" date="2022-10" db="EMBL/GenBank/DDBJ databases">
        <title>The complete genomes of actinobacterial strains from the NBC collection.</title>
        <authorList>
            <person name="Joergensen T.S."/>
            <person name="Alvarez Arevalo M."/>
            <person name="Sterndorff E.B."/>
            <person name="Faurdal D."/>
            <person name="Vuksanovic O."/>
            <person name="Mourched A.-S."/>
            <person name="Charusanti P."/>
            <person name="Shaw S."/>
            <person name="Blin K."/>
            <person name="Weber T."/>
        </authorList>
    </citation>
    <scope>NUCLEOTIDE SEQUENCE</scope>
    <source>
        <strain evidence="4">NBC_00060</strain>
    </source>
</reference>
<protein>
    <submittedName>
        <fullName evidence="4">AAA family ATPase</fullName>
    </submittedName>
</protein>
<proteinExistence type="predicted"/>
<keyword evidence="1" id="KW-0547">Nucleotide-binding</keyword>
<dbReference type="EMBL" id="CP108253">
    <property type="protein sequence ID" value="WTU44711.1"/>
    <property type="molecule type" value="Genomic_DNA"/>
</dbReference>
<evidence type="ECO:0000313" key="4">
    <source>
        <dbReference type="EMBL" id="WTU44711.1"/>
    </source>
</evidence>
<evidence type="ECO:0000256" key="2">
    <source>
        <dbReference type="ARBA" id="ARBA00022840"/>
    </source>
</evidence>
<dbReference type="PRINTS" id="PR00038">
    <property type="entry name" value="HTHLUXR"/>
</dbReference>
<dbReference type="CDD" id="cd06170">
    <property type="entry name" value="LuxR_C_like"/>
    <property type="match status" value="1"/>
</dbReference>
<evidence type="ECO:0000259" key="3">
    <source>
        <dbReference type="PROSITE" id="PS50043"/>
    </source>
</evidence>
<dbReference type="InterPro" id="IPR000792">
    <property type="entry name" value="Tscrpt_reg_LuxR_C"/>
</dbReference>
<evidence type="ECO:0000256" key="1">
    <source>
        <dbReference type="ARBA" id="ARBA00022741"/>
    </source>
</evidence>
<dbReference type="PANTHER" id="PTHR16305:SF35">
    <property type="entry name" value="TRANSCRIPTIONAL ACTIVATOR DOMAIN"/>
    <property type="match status" value="1"/>
</dbReference>
<dbReference type="PANTHER" id="PTHR16305">
    <property type="entry name" value="TESTICULAR SOLUBLE ADENYLYL CYCLASE"/>
    <property type="match status" value="1"/>
</dbReference>
<dbReference type="SMART" id="SM00421">
    <property type="entry name" value="HTH_LUXR"/>
    <property type="match status" value="1"/>
</dbReference>
<name>A0AAU2HBA3_9ACTN</name>
<dbReference type="Gene3D" id="1.25.40.10">
    <property type="entry name" value="Tetratricopeptide repeat domain"/>
    <property type="match status" value="1"/>
</dbReference>
<dbReference type="GO" id="GO:0005737">
    <property type="term" value="C:cytoplasm"/>
    <property type="evidence" value="ECO:0007669"/>
    <property type="project" value="TreeGrafter"/>
</dbReference>
<dbReference type="AlphaFoldDB" id="A0AAU2HBA3"/>
<feature type="domain" description="HTH luxR-type" evidence="3">
    <location>
        <begin position="860"/>
        <end position="925"/>
    </location>
</feature>
<keyword evidence="2" id="KW-0067">ATP-binding</keyword>
<dbReference type="Gene3D" id="1.10.10.10">
    <property type="entry name" value="Winged helix-like DNA-binding domain superfamily/Winged helix DNA-binding domain"/>
    <property type="match status" value="1"/>
</dbReference>
<gene>
    <name evidence="4" type="ORF">OHV25_36555</name>
</gene>
<dbReference type="InterPro" id="IPR011990">
    <property type="entry name" value="TPR-like_helical_dom_sf"/>
</dbReference>
<dbReference type="InterPro" id="IPR016032">
    <property type="entry name" value="Sig_transdc_resp-reg_C-effctor"/>
</dbReference>
<dbReference type="GO" id="GO:0005524">
    <property type="term" value="F:ATP binding"/>
    <property type="evidence" value="ECO:0007669"/>
    <property type="project" value="UniProtKB-KW"/>
</dbReference>
<dbReference type="SUPFAM" id="SSF48452">
    <property type="entry name" value="TPR-like"/>
    <property type="match status" value="1"/>
</dbReference>
<dbReference type="GO" id="GO:0003677">
    <property type="term" value="F:DNA binding"/>
    <property type="evidence" value="ECO:0007669"/>
    <property type="project" value="InterPro"/>
</dbReference>
<dbReference type="GO" id="GO:0006355">
    <property type="term" value="P:regulation of DNA-templated transcription"/>
    <property type="evidence" value="ECO:0007669"/>
    <property type="project" value="InterPro"/>
</dbReference>
<accession>A0AAU2HBA3</accession>
<organism evidence="4">
    <name type="scientific">Streptomyces sp. NBC_00060</name>
    <dbReference type="NCBI Taxonomy" id="2975636"/>
    <lineage>
        <taxon>Bacteria</taxon>
        <taxon>Bacillati</taxon>
        <taxon>Actinomycetota</taxon>
        <taxon>Actinomycetes</taxon>
        <taxon>Kitasatosporales</taxon>
        <taxon>Streptomycetaceae</taxon>
        <taxon>Streptomyces</taxon>
    </lineage>
</organism>
<dbReference type="Gene3D" id="3.40.50.300">
    <property type="entry name" value="P-loop containing nucleotide triphosphate hydrolases"/>
    <property type="match status" value="1"/>
</dbReference>
<dbReference type="SUPFAM" id="SSF46894">
    <property type="entry name" value="C-terminal effector domain of the bipartite response regulators"/>
    <property type="match status" value="1"/>
</dbReference>
<dbReference type="Pfam" id="PF13191">
    <property type="entry name" value="AAA_16"/>
    <property type="match status" value="1"/>
</dbReference>
<dbReference type="InterPro" id="IPR041664">
    <property type="entry name" value="AAA_16"/>
</dbReference>
<dbReference type="InterPro" id="IPR036388">
    <property type="entry name" value="WH-like_DNA-bd_sf"/>
</dbReference>
<dbReference type="SUPFAM" id="SSF52540">
    <property type="entry name" value="P-loop containing nucleoside triphosphate hydrolases"/>
    <property type="match status" value="1"/>
</dbReference>
<dbReference type="GO" id="GO:0004016">
    <property type="term" value="F:adenylate cyclase activity"/>
    <property type="evidence" value="ECO:0007669"/>
    <property type="project" value="TreeGrafter"/>
</dbReference>
<dbReference type="PROSITE" id="PS50043">
    <property type="entry name" value="HTH_LUXR_2"/>
    <property type="match status" value="1"/>
</dbReference>
<dbReference type="Pfam" id="PF00196">
    <property type="entry name" value="GerE"/>
    <property type="match status" value="1"/>
</dbReference>